<evidence type="ECO:0000256" key="2">
    <source>
        <dbReference type="ARBA" id="ARBA00008239"/>
    </source>
</evidence>
<dbReference type="PATRIC" id="fig|187330.3.peg.1326"/>
<evidence type="ECO:0000259" key="12">
    <source>
        <dbReference type="SMART" id="SM00387"/>
    </source>
</evidence>
<dbReference type="PIRSF" id="PIRSF002583">
    <property type="entry name" value="Hsp90"/>
    <property type="match status" value="1"/>
</dbReference>
<dbReference type="HAMAP" id="MF_00505">
    <property type="entry name" value="HSP90"/>
    <property type="match status" value="1"/>
</dbReference>
<dbReference type="InterPro" id="IPR001404">
    <property type="entry name" value="Hsp90_fam"/>
</dbReference>
<dbReference type="SUPFAM" id="SSF55874">
    <property type="entry name" value="ATPase domain of HSP90 chaperone/DNA topoisomerase II/histidine kinase"/>
    <property type="match status" value="1"/>
</dbReference>
<dbReference type="InterPro" id="IPR020568">
    <property type="entry name" value="Ribosomal_Su5_D2-typ_SF"/>
</dbReference>
<comment type="caution">
    <text evidence="10">Lacks conserved residue(s) required for the propagation of feature annotation.</text>
</comment>
<feature type="region of interest" description="C" evidence="10">
    <location>
        <begin position="563"/>
        <end position="637"/>
    </location>
</feature>
<dbReference type="InterPro" id="IPR037196">
    <property type="entry name" value="HSP90_C"/>
</dbReference>
<keyword evidence="5 10" id="KW-0067">ATP-binding</keyword>
<organism evidence="13 14">
    <name type="scientific">Pseudoalteromonas porphyrae</name>
    <dbReference type="NCBI Taxonomy" id="187330"/>
    <lineage>
        <taxon>Bacteria</taxon>
        <taxon>Pseudomonadati</taxon>
        <taxon>Pseudomonadota</taxon>
        <taxon>Gammaproteobacteria</taxon>
        <taxon>Alteromonadales</taxon>
        <taxon>Pseudoalteromonadaceae</taxon>
        <taxon>Pseudoalteromonas</taxon>
    </lineage>
</organism>
<evidence type="ECO:0000256" key="7">
    <source>
        <dbReference type="ARBA" id="ARBA00023186"/>
    </source>
</evidence>
<dbReference type="Pfam" id="PF00183">
    <property type="entry name" value="HSP90"/>
    <property type="match status" value="1"/>
</dbReference>
<keyword evidence="6 10" id="KW-0346">Stress response</keyword>
<protein>
    <recommendedName>
        <fullName evidence="9 10">Chaperone protein HtpG</fullName>
    </recommendedName>
    <alternativeName>
        <fullName evidence="10">Heat shock protein HtpG</fullName>
    </alternativeName>
    <alternativeName>
        <fullName evidence="10">High temperature protein G</fullName>
    </alternativeName>
</protein>
<dbReference type="GO" id="GO:0016887">
    <property type="term" value="F:ATP hydrolysis activity"/>
    <property type="evidence" value="ECO:0007669"/>
    <property type="project" value="InterPro"/>
</dbReference>
<evidence type="ECO:0000256" key="9">
    <source>
        <dbReference type="ARBA" id="ARBA00070675"/>
    </source>
</evidence>
<evidence type="ECO:0000256" key="6">
    <source>
        <dbReference type="ARBA" id="ARBA00023016"/>
    </source>
</evidence>
<dbReference type="FunFam" id="3.30.565.10:FF:000009">
    <property type="entry name" value="Molecular chaperone HtpG"/>
    <property type="match status" value="1"/>
</dbReference>
<dbReference type="OrthoDB" id="9802640at2"/>
<dbReference type="GO" id="GO:0051082">
    <property type="term" value="F:unfolded protein binding"/>
    <property type="evidence" value="ECO:0007669"/>
    <property type="project" value="UniProtKB-UniRule"/>
</dbReference>
<proteinExistence type="inferred from homology"/>
<dbReference type="InterPro" id="IPR020575">
    <property type="entry name" value="Hsp90_N"/>
</dbReference>
<reference evidence="13 14" key="1">
    <citation type="submission" date="2015-08" db="EMBL/GenBank/DDBJ databases">
        <title>Draft Genome Sequence of Pseudoalteromonas porphyrae UCD-SED14.</title>
        <authorList>
            <person name="Coil D.A."/>
            <person name="Jospin G."/>
            <person name="Lee R.D."/>
            <person name="Eisen J.A."/>
        </authorList>
    </citation>
    <scope>NUCLEOTIDE SEQUENCE [LARGE SCALE GENOMIC DNA]</scope>
    <source>
        <strain evidence="13 14">UCD-SED14</strain>
    </source>
</reference>
<dbReference type="PANTHER" id="PTHR11528">
    <property type="entry name" value="HEAT SHOCK PROTEIN 90 FAMILY MEMBER"/>
    <property type="match status" value="1"/>
</dbReference>
<evidence type="ECO:0000313" key="13">
    <source>
        <dbReference type="EMBL" id="KPH61565.1"/>
    </source>
</evidence>
<name>A0A0N1EV16_9GAMM</name>
<evidence type="ECO:0000256" key="11">
    <source>
        <dbReference type="PIRSR" id="PIRSR002583-1"/>
    </source>
</evidence>
<evidence type="ECO:0000256" key="1">
    <source>
        <dbReference type="ARBA" id="ARBA00004496"/>
    </source>
</evidence>
<evidence type="ECO:0000256" key="3">
    <source>
        <dbReference type="ARBA" id="ARBA00022490"/>
    </source>
</evidence>
<feature type="binding site" evidence="11">
    <location>
        <position position="101"/>
    </location>
    <ligand>
        <name>ATP</name>
        <dbReference type="ChEBI" id="CHEBI:30616"/>
    </ligand>
</feature>
<feature type="binding site" evidence="11">
    <location>
        <position position="40"/>
    </location>
    <ligand>
        <name>ATP</name>
        <dbReference type="ChEBI" id="CHEBI:30616"/>
    </ligand>
</feature>
<feature type="binding site" evidence="11">
    <location>
        <position position="87"/>
    </location>
    <ligand>
        <name>ATP</name>
        <dbReference type="ChEBI" id="CHEBI:30616"/>
    </ligand>
</feature>
<dbReference type="STRING" id="187330.AMS58_14550"/>
<dbReference type="SUPFAM" id="SSF54211">
    <property type="entry name" value="Ribosomal protein S5 domain 2-like"/>
    <property type="match status" value="1"/>
</dbReference>
<accession>A0A0N1EV16</accession>
<dbReference type="CDD" id="cd16927">
    <property type="entry name" value="HATPase_Hsp90-like"/>
    <property type="match status" value="1"/>
</dbReference>
<comment type="caution">
    <text evidence="13">The sequence shown here is derived from an EMBL/GenBank/DDBJ whole genome shotgun (WGS) entry which is preliminary data.</text>
</comment>
<dbReference type="Pfam" id="PF13589">
    <property type="entry name" value="HATPase_c_3"/>
    <property type="match status" value="1"/>
</dbReference>
<comment type="subcellular location">
    <subcellularLocation>
        <location evidence="1 10">Cytoplasm</location>
    </subcellularLocation>
</comment>
<dbReference type="GO" id="GO:0140662">
    <property type="term" value="F:ATP-dependent protein folding chaperone"/>
    <property type="evidence" value="ECO:0007669"/>
    <property type="project" value="InterPro"/>
</dbReference>
<dbReference type="GO" id="GO:0005737">
    <property type="term" value="C:cytoplasm"/>
    <property type="evidence" value="ECO:0007669"/>
    <property type="project" value="UniProtKB-SubCell"/>
</dbReference>
<evidence type="ECO:0000256" key="4">
    <source>
        <dbReference type="ARBA" id="ARBA00022741"/>
    </source>
</evidence>
<dbReference type="EMBL" id="LHPH01000017">
    <property type="protein sequence ID" value="KPH61565.1"/>
    <property type="molecule type" value="Genomic_DNA"/>
</dbReference>
<dbReference type="InterPro" id="IPR003594">
    <property type="entry name" value="HATPase_dom"/>
</dbReference>
<dbReference type="FunFam" id="3.30.230.80:FF:000002">
    <property type="entry name" value="Molecular chaperone HtpG"/>
    <property type="match status" value="1"/>
</dbReference>
<dbReference type="SUPFAM" id="SSF110942">
    <property type="entry name" value="HSP90 C-terminal domain"/>
    <property type="match status" value="1"/>
</dbReference>
<dbReference type="SMART" id="SM00387">
    <property type="entry name" value="HATPase_c"/>
    <property type="match status" value="1"/>
</dbReference>
<evidence type="ECO:0000313" key="14">
    <source>
        <dbReference type="Proteomes" id="UP000037848"/>
    </source>
</evidence>
<keyword evidence="4 10" id="KW-0547">Nucleotide-binding</keyword>
<dbReference type="Gene3D" id="3.30.230.80">
    <property type="match status" value="1"/>
</dbReference>
<dbReference type="AlphaFoldDB" id="A0A0N1EV16"/>
<evidence type="ECO:0000256" key="5">
    <source>
        <dbReference type="ARBA" id="ARBA00022840"/>
    </source>
</evidence>
<gene>
    <name evidence="10" type="primary">htpG</name>
    <name evidence="13" type="ORF">ADS77_14490</name>
</gene>
<sequence length="637" mass="72160">MTAAQKETLGFQTEVKQLLNLMIHSLYSNKEIFLRELVSNASDAADKLRFLALSNGELYQGDADLRVRISADKEANTVTISDNGIGMTRDEVISSLGTIAKSGTAEFFKNLTGDQGKDSQLIGQFGVGFYSAFIVADLVTVRTRKAGEAAGVEWQSQGEGEYTLQEIEKEGRGTDIILHLREDETEFADDWRLRSIVTKYSDHISTPVQMYKAEVPESEGEDGEKTPAVPGEWESINRATALWTRDKSELSDEEYKEFYKHVSHDWEEPLSWGHNKVEGKTEYTSLLYIPKKAPFDLWNRERQSGLKLYVQRVFVMDDAEQFMPSYLRFVKGLLDSNDLPLNVSREILQDNKVTQAIRKGCTSRILKMLERMAKNKADDYQVFWNEFGQVIKEGPAEDAANKEAIAKLLRFASTHTDESTQNASLEQYIERMNEGQDAIYYVVADSFTTAKSSPHLEIFRKKGIEVLLLSDRVDEWMMSHLTEFADKPFKSITRGDLDLGNLDDEETKKAQEESEKEVEGLVERIKTALGDTVKDVRFTHRLTDSPACVVADDNDMSSQMQKLMESVGQAAPEAKPIFELNPEHQLVKHLNVEQDEEKFAQWSHVLLDQALLAERGTLKDPAGFVTRLNKLMLDLSK</sequence>
<feature type="binding site" evidence="11">
    <location>
        <begin position="102"/>
        <end position="103"/>
    </location>
    <ligand>
        <name>ATP</name>
        <dbReference type="ChEBI" id="CHEBI:30616"/>
    </ligand>
</feature>
<comment type="subunit">
    <text evidence="10">Homodimer.</text>
</comment>
<feature type="binding site" evidence="11">
    <location>
        <position position="345"/>
    </location>
    <ligand>
        <name>ATP</name>
        <dbReference type="ChEBI" id="CHEBI:30616"/>
    </ligand>
</feature>
<dbReference type="Gene3D" id="1.20.120.790">
    <property type="entry name" value="Heat shock protein 90, C-terminal domain"/>
    <property type="match status" value="1"/>
</dbReference>
<dbReference type="PROSITE" id="PS00298">
    <property type="entry name" value="HSP90"/>
    <property type="match status" value="1"/>
</dbReference>
<keyword evidence="3 10" id="KW-0963">Cytoplasm</keyword>
<dbReference type="GO" id="GO:0005524">
    <property type="term" value="F:ATP binding"/>
    <property type="evidence" value="ECO:0007669"/>
    <property type="project" value="UniProtKB-UniRule"/>
</dbReference>
<feature type="domain" description="Histidine kinase/HSP90-like ATPase" evidence="12">
    <location>
        <begin position="29"/>
        <end position="184"/>
    </location>
</feature>
<dbReference type="Gene3D" id="3.30.565.10">
    <property type="entry name" value="Histidine kinase-like ATPase, C-terminal domain"/>
    <property type="match status" value="1"/>
</dbReference>
<dbReference type="InterPro" id="IPR019805">
    <property type="entry name" value="Heat_shock_protein_90_CS"/>
</dbReference>
<comment type="similarity">
    <text evidence="2 10">Belongs to the heat shock protein 90 family.</text>
</comment>
<keyword evidence="7 10" id="KW-0143">Chaperone</keyword>
<comment type="function">
    <text evidence="8 10">Molecular chaperone. Has ATPase activity.</text>
</comment>
<keyword evidence="14" id="KW-1185">Reference proteome</keyword>
<dbReference type="Proteomes" id="UP000037848">
    <property type="component" value="Unassembled WGS sequence"/>
</dbReference>
<evidence type="ECO:0000256" key="8">
    <source>
        <dbReference type="ARBA" id="ARBA00058590"/>
    </source>
</evidence>
<feature type="region of interest" description="A; substrate-binding" evidence="10">
    <location>
        <begin position="1"/>
        <end position="345"/>
    </location>
</feature>
<dbReference type="InterPro" id="IPR036890">
    <property type="entry name" value="HATPase_C_sf"/>
</dbReference>
<dbReference type="NCBIfam" id="NF003555">
    <property type="entry name" value="PRK05218.1"/>
    <property type="match status" value="1"/>
</dbReference>
<dbReference type="RefSeq" id="WP_054205764.1">
    <property type="nucleotide sequence ID" value="NZ_LHPH01000017.1"/>
</dbReference>
<dbReference type="PRINTS" id="PR00775">
    <property type="entry name" value="HEATSHOCK90"/>
</dbReference>
<feature type="binding site" evidence="11">
    <location>
        <position position="36"/>
    </location>
    <ligand>
        <name>ATP</name>
        <dbReference type="ChEBI" id="CHEBI:30616"/>
    </ligand>
</feature>
<feature type="binding site" evidence="11">
    <location>
        <begin position="124"/>
        <end position="129"/>
    </location>
    <ligand>
        <name>ATP</name>
        <dbReference type="ChEBI" id="CHEBI:30616"/>
    </ligand>
</feature>
<evidence type="ECO:0000256" key="10">
    <source>
        <dbReference type="HAMAP-Rule" id="MF_00505"/>
    </source>
</evidence>
<feature type="binding site" evidence="11">
    <location>
        <position position="82"/>
    </location>
    <ligand>
        <name>ATP</name>
        <dbReference type="ChEBI" id="CHEBI:30616"/>
    </ligand>
</feature>
<dbReference type="Gene3D" id="3.40.50.11260">
    <property type="match status" value="1"/>
</dbReference>
<feature type="binding site" evidence="11">
    <location>
        <position position="174"/>
    </location>
    <ligand>
        <name>ATP</name>
        <dbReference type="ChEBI" id="CHEBI:30616"/>
    </ligand>
</feature>